<name>A0A2T0A1S9_RHOTO</name>
<accession>A0A2T0A1S9</accession>
<gene>
    <name evidence="1" type="ORF">AAT19DRAFT_9306</name>
</gene>
<dbReference type="OrthoDB" id="10416858at2759"/>
<comment type="caution">
    <text evidence="1">The sequence shown here is derived from an EMBL/GenBank/DDBJ whole genome shotgun (WGS) entry which is preliminary data.</text>
</comment>
<proteinExistence type="predicted"/>
<evidence type="ECO:0000313" key="1">
    <source>
        <dbReference type="EMBL" id="PRQ71967.1"/>
    </source>
</evidence>
<organism evidence="1 2">
    <name type="scientific">Rhodotorula toruloides</name>
    <name type="common">Yeast</name>
    <name type="synonym">Rhodosporidium toruloides</name>
    <dbReference type="NCBI Taxonomy" id="5286"/>
    <lineage>
        <taxon>Eukaryota</taxon>
        <taxon>Fungi</taxon>
        <taxon>Dikarya</taxon>
        <taxon>Basidiomycota</taxon>
        <taxon>Pucciniomycotina</taxon>
        <taxon>Microbotryomycetes</taxon>
        <taxon>Sporidiobolales</taxon>
        <taxon>Sporidiobolaceae</taxon>
        <taxon>Rhodotorula</taxon>
    </lineage>
</organism>
<dbReference type="Proteomes" id="UP000239560">
    <property type="component" value="Unassembled WGS sequence"/>
</dbReference>
<dbReference type="EMBL" id="LCTV02000010">
    <property type="protein sequence ID" value="PRQ71967.1"/>
    <property type="molecule type" value="Genomic_DNA"/>
</dbReference>
<evidence type="ECO:0000313" key="2">
    <source>
        <dbReference type="Proteomes" id="UP000239560"/>
    </source>
</evidence>
<dbReference type="AlphaFoldDB" id="A0A2T0A1S9"/>
<reference evidence="1 2" key="1">
    <citation type="journal article" date="2018" name="Elife">
        <title>Functional genomics of lipid metabolism in the oleaginous yeast Rhodosporidium toruloides.</title>
        <authorList>
            <person name="Coradetti S.T."/>
            <person name="Pinel D."/>
            <person name="Geiselman G."/>
            <person name="Ito M."/>
            <person name="Mondo S."/>
            <person name="Reilly M.C."/>
            <person name="Cheng Y.F."/>
            <person name="Bauer S."/>
            <person name="Grigoriev I."/>
            <person name="Gladden J.M."/>
            <person name="Simmons B.A."/>
            <person name="Brem R."/>
            <person name="Arkin A.P."/>
            <person name="Skerker J.M."/>
        </authorList>
    </citation>
    <scope>NUCLEOTIDE SEQUENCE [LARGE SCALE GENOMIC DNA]</scope>
    <source>
        <strain evidence="1 2">NBRC 0880</strain>
    </source>
</reference>
<protein>
    <submittedName>
        <fullName evidence="1">Uncharacterized protein</fullName>
    </submittedName>
</protein>
<sequence>MTKPHKPASYDASLVLPLGTLMSAMNRVSSRVSFSRTSSANAFRAGVREVVSQAWWTTNLGRVEDKPCAQLLRDRLEQDELAVGKVWLQQYEQSDQPPPPQQVFGETVLGAAVYTVIVGLGLDEKEMMRALGNIYGTLLQSIAIKDHMFDIAIRNLMSEAPAGFSYINGELMSTYTRYLVAPIAGIVDGSQNPHVFAPTSLAHTFCEGVEVAFSKHDWDKLGVPSHVIHERLQADHAKVTAVPGHQLTDKVLFTLLLGTAVCEAIPPNSNGNVLKLGKVYGALLKSIAYPGHVIHGPGGFSYHAGQPMSTSHELARRQPPAAHSSVFFPLSRKQSGARW</sequence>